<name>A0ACB9H6I1_CICIN</name>
<accession>A0ACB9H6I1</accession>
<gene>
    <name evidence="1" type="ORF">L2E82_04096</name>
</gene>
<comment type="caution">
    <text evidence="1">The sequence shown here is derived from an EMBL/GenBank/DDBJ whole genome shotgun (WGS) entry which is preliminary data.</text>
</comment>
<reference evidence="1 2" key="2">
    <citation type="journal article" date="2022" name="Mol. Ecol. Resour.">
        <title>The genomes of chicory, endive, great burdock and yacon provide insights into Asteraceae paleo-polyploidization history and plant inulin production.</title>
        <authorList>
            <person name="Fan W."/>
            <person name="Wang S."/>
            <person name="Wang H."/>
            <person name="Wang A."/>
            <person name="Jiang F."/>
            <person name="Liu H."/>
            <person name="Zhao H."/>
            <person name="Xu D."/>
            <person name="Zhang Y."/>
        </authorList>
    </citation>
    <scope>NUCLEOTIDE SEQUENCE [LARGE SCALE GENOMIC DNA]</scope>
    <source>
        <strain evidence="2">cv. Punajuju</strain>
        <tissue evidence="1">Leaves</tissue>
    </source>
</reference>
<dbReference type="Proteomes" id="UP001055811">
    <property type="component" value="Linkage Group LG01"/>
</dbReference>
<protein>
    <submittedName>
        <fullName evidence="1">Uncharacterized protein</fullName>
    </submittedName>
</protein>
<keyword evidence="2" id="KW-1185">Reference proteome</keyword>
<organism evidence="1 2">
    <name type="scientific">Cichorium intybus</name>
    <name type="common">Chicory</name>
    <dbReference type="NCBI Taxonomy" id="13427"/>
    <lineage>
        <taxon>Eukaryota</taxon>
        <taxon>Viridiplantae</taxon>
        <taxon>Streptophyta</taxon>
        <taxon>Embryophyta</taxon>
        <taxon>Tracheophyta</taxon>
        <taxon>Spermatophyta</taxon>
        <taxon>Magnoliopsida</taxon>
        <taxon>eudicotyledons</taxon>
        <taxon>Gunneridae</taxon>
        <taxon>Pentapetalae</taxon>
        <taxon>asterids</taxon>
        <taxon>campanulids</taxon>
        <taxon>Asterales</taxon>
        <taxon>Asteraceae</taxon>
        <taxon>Cichorioideae</taxon>
        <taxon>Cichorieae</taxon>
        <taxon>Cichoriinae</taxon>
        <taxon>Cichorium</taxon>
    </lineage>
</organism>
<reference evidence="2" key="1">
    <citation type="journal article" date="2022" name="Mol. Ecol. Resour.">
        <title>The genomes of chicory, endive, great burdock and yacon provide insights into Asteraceae palaeo-polyploidization history and plant inulin production.</title>
        <authorList>
            <person name="Fan W."/>
            <person name="Wang S."/>
            <person name="Wang H."/>
            <person name="Wang A."/>
            <person name="Jiang F."/>
            <person name="Liu H."/>
            <person name="Zhao H."/>
            <person name="Xu D."/>
            <person name="Zhang Y."/>
        </authorList>
    </citation>
    <scope>NUCLEOTIDE SEQUENCE [LARGE SCALE GENOMIC DNA]</scope>
    <source>
        <strain evidence="2">cv. Punajuju</strain>
    </source>
</reference>
<evidence type="ECO:0000313" key="2">
    <source>
        <dbReference type="Proteomes" id="UP001055811"/>
    </source>
</evidence>
<sequence length="158" mass="18265">MLGHRIIKWNSKVESSGIQKSKFQVGTTTRSRLIPLIWAFPILRSRLLHYIFHVFADTYIEMTQNTSKTLAAVIISASHPAFLSAIRLCFYFSSTNLHRPMVARPPPFFISNNHQSPAVTTSISHHRRDHHQQHRTISPLHLPLFMLLEEEPPHHRCS</sequence>
<dbReference type="EMBL" id="CM042009">
    <property type="protein sequence ID" value="KAI3790790.1"/>
    <property type="molecule type" value="Genomic_DNA"/>
</dbReference>
<evidence type="ECO:0000313" key="1">
    <source>
        <dbReference type="EMBL" id="KAI3790790.1"/>
    </source>
</evidence>
<proteinExistence type="predicted"/>